<dbReference type="Proteomes" id="UP000182312">
    <property type="component" value="Unassembled WGS sequence"/>
</dbReference>
<dbReference type="CDD" id="cd00761">
    <property type="entry name" value="Glyco_tranf_GTA_type"/>
    <property type="match status" value="1"/>
</dbReference>
<accession>A0A1I0T5G5</accession>
<organism evidence="5 6">
    <name type="scientific">Paracoccus halophilus</name>
    <dbReference type="NCBI Taxonomy" id="376733"/>
    <lineage>
        <taxon>Bacteria</taxon>
        <taxon>Pseudomonadati</taxon>
        <taxon>Pseudomonadota</taxon>
        <taxon>Alphaproteobacteria</taxon>
        <taxon>Rhodobacterales</taxon>
        <taxon>Paracoccaceae</taxon>
        <taxon>Paracoccus</taxon>
    </lineage>
</organism>
<dbReference type="AlphaFoldDB" id="A0A1I0T5G5"/>
<protein>
    <submittedName>
        <fullName evidence="5">Glycosyltransferase, GT2 family</fullName>
    </submittedName>
</protein>
<evidence type="ECO:0000259" key="4">
    <source>
        <dbReference type="Pfam" id="PF00535"/>
    </source>
</evidence>
<dbReference type="GO" id="GO:0016757">
    <property type="term" value="F:glycosyltransferase activity"/>
    <property type="evidence" value="ECO:0007669"/>
    <property type="project" value="UniProtKB-KW"/>
</dbReference>
<reference evidence="5 6" key="1">
    <citation type="submission" date="2016-10" db="EMBL/GenBank/DDBJ databases">
        <authorList>
            <person name="de Groot N.N."/>
        </authorList>
    </citation>
    <scope>NUCLEOTIDE SEQUENCE [LARGE SCALE GENOMIC DNA]</scope>
    <source>
        <strain evidence="5 6">CGMCC 1.6117</strain>
    </source>
</reference>
<dbReference type="PANTHER" id="PTHR43179:SF12">
    <property type="entry name" value="GALACTOFURANOSYLTRANSFERASE GLFT2"/>
    <property type="match status" value="1"/>
</dbReference>
<dbReference type="InterPro" id="IPR001173">
    <property type="entry name" value="Glyco_trans_2-like"/>
</dbReference>
<name>A0A1I0T5G5_9RHOB</name>
<dbReference type="PANTHER" id="PTHR43179">
    <property type="entry name" value="RHAMNOSYLTRANSFERASE WBBL"/>
    <property type="match status" value="1"/>
</dbReference>
<proteinExistence type="inferred from homology"/>
<dbReference type="InterPro" id="IPR029044">
    <property type="entry name" value="Nucleotide-diphossugar_trans"/>
</dbReference>
<gene>
    <name evidence="5" type="ORF">SAMN04487972_10520</name>
</gene>
<keyword evidence="2" id="KW-0328">Glycosyltransferase</keyword>
<evidence type="ECO:0000256" key="1">
    <source>
        <dbReference type="ARBA" id="ARBA00006739"/>
    </source>
</evidence>
<evidence type="ECO:0000313" key="5">
    <source>
        <dbReference type="EMBL" id="SFA47034.1"/>
    </source>
</evidence>
<dbReference type="EMBL" id="FOJO01000005">
    <property type="protein sequence ID" value="SFA47034.1"/>
    <property type="molecule type" value="Genomic_DNA"/>
</dbReference>
<dbReference type="Pfam" id="PF00535">
    <property type="entry name" value="Glycos_transf_2"/>
    <property type="match status" value="1"/>
</dbReference>
<evidence type="ECO:0000256" key="3">
    <source>
        <dbReference type="ARBA" id="ARBA00022679"/>
    </source>
</evidence>
<comment type="similarity">
    <text evidence="1">Belongs to the glycosyltransferase 2 family.</text>
</comment>
<evidence type="ECO:0000313" key="6">
    <source>
        <dbReference type="Proteomes" id="UP000182312"/>
    </source>
</evidence>
<feature type="domain" description="Glycosyltransferase 2-like" evidence="4">
    <location>
        <begin position="18"/>
        <end position="178"/>
    </location>
</feature>
<sequence>MHGHRLMVQPPAPPARTSIVIVSRHRPQALERCLTALSRQDHPAIEIVLVADPGSVDICPDLPLKRCVFDQPNIPAARNEGIALSAGEVIAFIDDDALAVPGWASALTAPFADSRVLAAAGFTRGPDGLSWQARAERLTASGQTRPIGLDGAALLPVEGGEPVNTIGTNCAFRRDALLRIGGFDPAYGYYLDESDVNMRMAARFPQALTAVVPQAQVIHGLAPGADRKAGGVPGDLTRIGRSAAIFARRHGGGPGWVRESQRRRLLRHMLAGRLDPCAVRPLLATLERGLAEGRRAVPAPLPPWDRPDPPAFRPLPMRPLHEVFLAGWHWQARSLRARAAAAVAEGALAMILLLTPGFLPHRMLLTEGGWWEQRGGLWGASRPGDSPVFLTSWTKRISRERGNLLDLSAK</sequence>
<keyword evidence="3 5" id="KW-0808">Transferase</keyword>
<evidence type="ECO:0000256" key="2">
    <source>
        <dbReference type="ARBA" id="ARBA00022676"/>
    </source>
</evidence>
<dbReference type="SUPFAM" id="SSF53448">
    <property type="entry name" value="Nucleotide-diphospho-sugar transferases"/>
    <property type="match status" value="1"/>
</dbReference>
<dbReference type="Gene3D" id="3.90.550.10">
    <property type="entry name" value="Spore Coat Polysaccharide Biosynthesis Protein SpsA, Chain A"/>
    <property type="match status" value="1"/>
</dbReference>